<keyword evidence="8 11" id="KW-0472">Membrane</keyword>
<feature type="compositionally biased region" description="Polar residues" evidence="10">
    <location>
        <begin position="1201"/>
        <end position="1219"/>
    </location>
</feature>
<dbReference type="eggNOG" id="KOG4177">
    <property type="taxonomic scope" value="Eukaryota"/>
</dbReference>
<dbReference type="PROSITE" id="PS50297">
    <property type="entry name" value="ANK_REP_REGION"/>
    <property type="match status" value="7"/>
</dbReference>
<evidence type="ECO:0000256" key="9">
    <source>
        <dbReference type="PROSITE-ProRule" id="PRU00023"/>
    </source>
</evidence>
<evidence type="ECO:0000256" key="5">
    <source>
        <dbReference type="ARBA" id="ARBA00022824"/>
    </source>
</evidence>
<feature type="repeat" description="ANK" evidence="9">
    <location>
        <begin position="1107"/>
        <end position="1139"/>
    </location>
</feature>
<accession>S3CSL5</accession>
<dbReference type="Pfam" id="PF06624">
    <property type="entry name" value="RAMP4"/>
    <property type="match status" value="1"/>
</dbReference>
<feature type="repeat" description="ANK" evidence="9">
    <location>
        <begin position="731"/>
        <end position="763"/>
    </location>
</feature>
<dbReference type="Gene3D" id="3.40.50.300">
    <property type="entry name" value="P-loop containing nucleotide triphosphate hydrolases"/>
    <property type="match status" value="1"/>
</dbReference>
<dbReference type="PROSITE" id="PS50837">
    <property type="entry name" value="NACHT"/>
    <property type="match status" value="1"/>
</dbReference>
<keyword evidence="6 11" id="KW-1133">Transmembrane helix</keyword>
<dbReference type="Proteomes" id="UP000016923">
    <property type="component" value="Unassembled WGS sequence"/>
</dbReference>
<organism evidence="13 14">
    <name type="scientific">Ophiostoma piceae (strain UAMH 11346)</name>
    <name type="common">Sap stain fungus</name>
    <dbReference type="NCBI Taxonomy" id="1262450"/>
    <lineage>
        <taxon>Eukaryota</taxon>
        <taxon>Fungi</taxon>
        <taxon>Dikarya</taxon>
        <taxon>Ascomycota</taxon>
        <taxon>Pezizomycotina</taxon>
        <taxon>Sordariomycetes</taxon>
        <taxon>Sordariomycetidae</taxon>
        <taxon>Ophiostomatales</taxon>
        <taxon>Ophiostomataceae</taxon>
        <taxon>Ophiostoma</taxon>
    </lineage>
</organism>
<feature type="repeat" description="ANK" evidence="9">
    <location>
        <begin position="1011"/>
        <end position="1043"/>
    </location>
</feature>
<protein>
    <submittedName>
        <fullName evidence="13">Ankyrin repeat protein</fullName>
    </submittedName>
</protein>
<dbReference type="Gene3D" id="1.25.40.20">
    <property type="entry name" value="Ankyrin repeat-containing domain"/>
    <property type="match status" value="5"/>
</dbReference>
<dbReference type="InterPro" id="IPR054471">
    <property type="entry name" value="GPIID_WHD"/>
</dbReference>
<dbReference type="InterPro" id="IPR002110">
    <property type="entry name" value="Ankyrin_rpt"/>
</dbReference>
<dbReference type="InterPro" id="IPR056884">
    <property type="entry name" value="NPHP3-like_N"/>
</dbReference>
<feature type="repeat" description="ANK" evidence="9">
    <location>
        <begin position="978"/>
        <end position="1010"/>
    </location>
</feature>
<dbReference type="PANTHER" id="PTHR24173">
    <property type="entry name" value="ANKYRIN REPEAT CONTAINING"/>
    <property type="match status" value="1"/>
</dbReference>
<dbReference type="OMA" id="GHEMMVQ"/>
<dbReference type="Pfam" id="PF24883">
    <property type="entry name" value="NPHP3_N"/>
    <property type="match status" value="1"/>
</dbReference>
<feature type="transmembrane region" description="Helical" evidence="11">
    <location>
        <begin position="1270"/>
        <end position="1292"/>
    </location>
</feature>
<dbReference type="OrthoDB" id="194358at2759"/>
<evidence type="ECO:0000256" key="10">
    <source>
        <dbReference type="SAM" id="MobiDB-lite"/>
    </source>
</evidence>
<dbReference type="VEuPathDB" id="FungiDB:F503_07409"/>
<evidence type="ECO:0000259" key="12">
    <source>
        <dbReference type="PROSITE" id="PS50837"/>
    </source>
</evidence>
<proteinExistence type="inferred from homology"/>
<gene>
    <name evidence="13" type="ORF">F503_07409</name>
</gene>
<evidence type="ECO:0000256" key="8">
    <source>
        <dbReference type="ARBA" id="ARBA00023136"/>
    </source>
</evidence>
<feature type="domain" description="NACHT" evidence="12">
    <location>
        <begin position="219"/>
        <end position="363"/>
    </location>
</feature>
<dbReference type="PRINTS" id="PR01415">
    <property type="entry name" value="ANKYRIN"/>
</dbReference>
<feature type="repeat" description="ANK" evidence="9">
    <location>
        <begin position="1074"/>
        <end position="1106"/>
    </location>
</feature>
<keyword evidence="5" id="KW-0256">Endoplasmic reticulum</keyword>
<feature type="repeat" description="ANK" evidence="9">
    <location>
        <begin position="1044"/>
        <end position="1076"/>
    </location>
</feature>
<feature type="repeat" description="ANK" evidence="9">
    <location>
        <begin position="1140"/>
        <end position="1172"/>
    </location>
</feature>
<evidence type="ECO:0000256" key="6">
    <source>
        <dbReference type="ARBA" id="ARBA00022989"/>
    </source>
</evidence>
<evidence type="ECO:0000313" key="14">
    <source>
        <dbReference type="Proteomes" id="UP000016923"/>
    </source>
</evidence>
<evidence type="ECO:0000256" key="3">
    <source>
        <dbReference type="ARBA" id="ARBA00022692"/>
    </source>
</evidence>
<evidence type="ECO:0000256" key="2">
    <source>
        <dbReference type="ARBA" id="ARBA00005500"/>
    </source>
</evidence>
<dbReference type="GO" id="GO:0005789">
    <property type="term" value="C:endoplasmic reticulum membrane"/>
    <property type="evidence" value="ECO:0007669"/>
    <property type="project" value="UniProtKB-SubCell"/>
</dbReference>
<dbReference type="InterPro" id="IPR036770">
    <property type="entry name" value="Ankyrin_rpt-contain_sf"/>
</dbReference>
<dbReference type="InterPro" id="IPR010580">
    <property type="entry name" value="ER_stress-assoc"/>
</dbReference>
<evidence type="ECO:0000256" key="7">
    <source>
        <dbReference type="ARBA" id="ARBA00023043"/>
    </source>
</evidence>
<dbReference type="SUPFAM" id="SSF52540">
    <property type="entry name" value="P-loop containing nucleoside triphosphate hydrolases"/>
    <property type="match status" value="1"/>
</dbReference>
<dbReference type="PANTHER" id="PTHR24173:SF74">
    <property type="entry name" value="ANKYRIN REPEAT DOMAIN-CONTAINING PROTEIN 16"/>
    <property type="match status" value="1"/>
</dbReference>
<comment type="subcellular location">
    <subcellularLocation>
        <location evidence="1">Endoplasmic reticulum membrane</location>
        <topology evidence="1">Single-pass membrane protein</topology>
    </subcellularLocation>
</comment>
<dbReference type="SMART" id="SM00248">
    <property type="entry name" value="ANK"/>
    <property type="match status" value="9"/>
</dbReference>
<dbReference type="STRING" id="1262450.S3CSL5"/>
<name>S3CSL5_OPHP1</name>
<dbReference type="SUPFAM" id="SSF48403">
    <property type="entry name" value="Ankyrin repeat"/>
    <property type="match status" value="2"/>
</dbReference>
<dbReference type="Pfam" id="PF22939">
    <property type="entry name" value="WHD_GPIID"/>
    <property type="match status" value="1"/>
</dbReference>
<sequence length="1293" mass="143202">MDGLSIAANAAGIVSLGVEVTKALLKYYKDYKDREADLASTTKKLDRLFGMLETLASHLEGPQSLSKDKVLLDTVQSAVQDCEECIDDLQSQCDRFKDIPSASIKAKAITAARKLSYPLRRSTLDAIDETVDEIVSHISLALQVIQQKSIDQVQNEAEEIKALLQLVQANQVSRGIHDWLAAPDVSSNYYAACRSRHSGTGNWLVKGEAFSTWLNSANSFLWLYGFAGCGKSVLCSTAIQQVFRHRKSNPQTAIAFFFFTFNDNSKQDVSAMLRAIVLQLSGQIKGGDEMLSRLREDHKTGKAPDEVLIAYLQQLIWSSEETYILIDALDESPRDSHRWRLLQVLIDMREWSEDRLHLLVTSRDEPDIREAITADMNTRPEQMVSLKNSSVDGDIAAFISGALENDRRLRKWADFHDHIKGSLTKRAKGVFRWVECQIVTLASTARSKRQLDAVLTALPRSLDETYERMLGNIAEESKDDARRLLTLLCYSLRPLTVAEVIEGIAVELSDNPRLNTDGRLEGEEDILQLCPGLVEIDHHTEVFPAFQQAVQVRRPFGMEFLGAEDDFDIYPDSFRSTVRIAHFSVQEYLESKRILDRPVSGFGVQFADAHAEIASVCLTYLLGLPSSRWHHEYALALYAARCWAKHYRDANICKYGVQSQALQLLGPDSSKRSIWKQLLKNADRHEESSSPITYVSYFGLHSLLLGILNLRPYCDFSPEQVAQLVNAEAETSVSVLRLGVLSGSFEVVKTLVQRGAHVNTKGRSPLMDAIAEGHDEIARFLIDHGADLLETAHIHSDKAMVELLIAELAGSNARGTGMDTSQMAIPGCEEAEMAERDARISRILQKVASSNFNFKYATLFLGKGLTLNLDYAHLIKFLAKLDDAKAMQLLSDKGLSITFGEANPHYRNFDETQRRRRYRAALLHAARYEVAVLLVNSDILGPGVDYSIVLKSIVNYGNEAAVRLLIESGADVNIHSGYYGTALQAAADNGHEKIVRLLIESGADVNIQSGYYGTALQAAAKNGHEETVRLLIESGADINIQFKDHGSALQAAARSGHEGIVRLLIKSGADVNINSSTALQAAASYGREEIVRLLIESGADVNFQYKDCGTALLVAAINGCEKIVRLLIESGADVSIQSGKYGTALHAAASHARAEIVRLLIESGADVNFQSGYHGTALQAAATRWYKSIIMNHLHSSRSLTHPTRAASFSTETRPSTSKHSLHPPTMAQTPEQRRRNLKFAKDQDARRGKSETDLKRRTKDVQKSPISPVWLGVLAFVVFGGLVVEVFSRFFL</sequence>
<evidence type="ECO:0000256" key="1">
    <source>
        <dbReference type="ARBA" id="ARBA00004389"/>
    </source>
</evidence>
<reference evidence="13 14" key="1">
    <citation type="journal article" date="2013" name="BMC Genomics">
        <title>The genome and transcriptome of the pine saprophyte Ophiostoma piceae, and a comparison with the bark beetle-associated pine pathogen Grosmannia clavigera.</title>
        <authorList>
            <person name="Haridas S."/>
            <person name="Wang Y."/>
            <person name="Lim L."/>
            <person name="Massoumi Alamouti S."/>
            <person name="Jackman S."/>
            <person name="Docking R."/>
            <person name="Robertson G."/>
            <person name="Birol I."/>
            <person name="Bohlmann J."/>
            <person name="Breuil C."/>
        </authorList>
    </citation>
    <scope>NUCLEOTIDE SEQUENCE [LARGE SCALE GENOMIC DNA]</scope>
    <source>
        <strain evidence="13 14">UAMH 11346</strain>
    </source>
</reference>
<keyword evidence="3 11" id="KW-0812">Transmembrane</keyword>
<dbReference type="InterPro" id="IPR007111">
    <property type="entry name" value="NACHT_NTPase"/>
</dbReference>
<dbReference type="EMBL" id="KE148147">
    <property type="protein sequence ID" value="EPE09633.1"/>
    <property type="molecule type" value="Genomic_DNA"/>
</dbReference>
<feature type="compositionally biased region" description="Basic and acidic residues" evidence="10">
    <location>
        <begin position="1232"/>
        <end position="1260"/>
    </location>
</feature>
<feature type="region of interest" description="Disordered" evidence="10">
    <location>
        <begin position="1201"/>
        <end position="1260"/>
    </location>
</feature>
<evidence type="ECO:0000256" key="11">
    <source>
        <dbReference type="SAM" id="Phobius"/>
    </source>
</evidence>
<evidence type="ECO:0000256" key="4">
    <source>
        <dbReference type="ARBA" id="ARBA00022737"/>
    </source>
</evidence>
<dbReference type="InterPro" id="IPR027417">
    <property type="entry name" value="P-loop_NTPase"/>
</dbReference>
<comment type="similarity">
    <text evidence="2">Belongs to the RAMP4 family.</text>
</comment>
<evidence type="ECO:0000313" key="13">
    <source>
        <dbReference type="EMBL" id="EPE09633.1"/>
    </source>
</evidence>
<keyword evidence="14" id="KW-1185">Reference proteome</keyword>
<feature type="repeat" description="ANK" evidence="9">
    <location>
        <begin position="761"/>
        <end position="793"/>
    </location>
</feature>
<dbReference type="PROSITE" id="PS50088">
    <property type="entry name" value="ANK_REPEAT"/>
    <property type="match status" value="8"/>
</dbReference>
<keyword evidence="7 9" id="KW-0040">ANK repeat</keyword>
<dbReference type="Pfam" id="PF12796">
    <property type="entry name" value="Ank_2"/>
    <property type="match status" value="4"/>
</dbReference>
<keyword evidence="4" id="KW-0677">Repeat</keyword>
<dbReference type="HOGENOM" id="CLU_000288_34_23_1"/>